<gene>
    <name evidence="3" type="ORF">R3P38DRAFT_3605987</name>
</gene>
<organism evidence="3 4">
    <name type="scientific">Favolaschia claudopus</name>
    <dbReference type="NCBI Taxonomy" id="2862362"/>
    <lineage>
        <taxon>Eukaryota</taxon>
        <taxon>Fungi</taxon>
        <taxon>Dikarya</taxon>
        <taxon>Basidiomycota</taxon>
        <taxon>Agaricomycotina</taxon>
        <taxon>Agaricomycetes</taxon>
        <taxon>Agaricomycetidae</taxon>
        <taxon>Agaricales</taxon>
        <taxon>Marasmiineae</taxon>
        <taxon>Mycenaceae</taxon>
        <taxon>Favolaschia</taxon>
    </lineage>
</organism>
<feature type="compositionally biased region" description="Polar residues" evidence="1">
    <location>
        <begin position="194"/>
        <end position="212"/>
    </location>
</feature>
<comment type="caution">
    <text evidence="3">The sequence shown here is derived from an EMBL/GenBank/DDBJ whole genome shotgun (WGS) entry which is preliminary data.</text>
</comment>
<protein>
    <submittedName>
        <fullName evidence="3">Uncharacterized protein</fullName>
    </submittedName>
</protein>
<evidence type="ECO:0000313" key="3">
    <source>
        <dbReference type="EMBL" id="KAK7050222.1"/>
    </source>
</evidence>
<evidence type="ECO:0000313" key="4">
    <source>
        <dbReference type="Proteomes" id="UP001362999"/>
    </source>
</evidence>
<evidence type="ECO:0000256" key="2">
    <source>
        <dbReference type="SAM" id="SignalP"/>
    </source>
</evidence>
<dbReference type="Proteomes" id="UP001362999">
    <property type="component" value="Unassembled WGS sequence"/>
</dbReference>
<accession>A0AAW0DH08</accession>
<feature type="compositionally biased region" description="Polar residues" evidence="1">
    <location>
        <begin position="232"/>
        <end position="243"/>
    </location>
</feature>
<feature type="chain" id="PRO_5043810482" evidence="2">
    <location>
        <begin position="33"/>
        <end position="272"/>
    </location>
</feature>
<sequence>MTISHVTRESLLTLSALHFLFFLSVCPPLSQKTLGLLSTPIQSPASCNTSSHGRRVWSALVFSTSATHLDSHSLKVDTSFSPPTRASGCGADYPQPPPSRRIRCRRFSSTSSAHRLRYTASRKERKGRQLTSDSSTESTHTIFLSGLSPVSVNPTHTGAGSLRRPRTSISSGYRYITPPSNLILHRRPRDVRRLSTSPPFASPNKPTQTDTLNDGCRPTSLQSPRPRALVSQGHSPERAQQTSPERRSTAAVKRSRHGEISVRVAVADLALN</sequence>
<feature type="region of interest" description="Disordered" evidence="1">
    <location>
        <begin position="80"/>
        <end position="256"/>
    </location>
</feature>
<reference evidence="3 4" key="1">
    <citation type="journal article" date="2024" name="J Genomics">
        <title>Draft genome sequencing and assembly of Favolaschia claudopus CIRM-BRFM 2984 isolated from oak limbs.</title>
        <authorList>
            <person name="Navarro D."/>
            <person name="Drula E."/>
            <person name="Chaduli D."/>
            <person name="Cazenave R."/>
            <person name="Ahrendt S."/>
            <person name="Wang J."/>
            <person name="Lipzen A."/>
            <person name="Daum C."/>
            <person name="Barry K."/>
            <person name="Grigoriev I.V."/>
            <person name="Favel A."/>
            <person name="Rosso M.N."/>
            <person name="Martin F."/>
        </authorList>
    </citation>
    <scope>NUCLEOTIDE SEQUENCE [LARGE SCALE GENOMIC DNA]</scope>
    <source>
        <strain evidence="3 4">CIRM-BRFM 2984</strain>
    </source>
</reference>
<feature type="signal peptide" evidence="2">
    <location>
        <begin position="1"/>
        <end position="32"/>
    </location>
</feature>
<feature type="compositionally biased region" description="Polar residues" evidence="1">
    <location>
        <begin position="129"/>
        <end position="158"/>
    </location>
</feature>
<proteinExistence type="predicted"/>
<name>A0AAW0DH08_9AGAR</name>
<evidence type="ECO:0000256" key="1">
    <source>
        <dbReference type="SAM" id="MobiDB-lite"/>
    </source>
</evidence>
<dbReference type="EMBL" id="JAWWNJ010000008">
    <property type="protein sequence ID" value="KAK7050222.1"/>
    <property type="molecule type" value="Genomic_DNA"/>
</dbReference>
<dbReference type="AlphaFoldDB" id="A0AAW0DH08"/>
<keyword evidence="2" id="KW-0732">Signal</keyword>
<keyword evidence="4" id="KW-1185">Reference proteome</keyword>